<organism evidence="1 2">
    <name type="scientific">Dispira parvispora</name>
    <dbReference type="NCBI Taxonomy" id="1520584"/>
    <lineage>
        <taxon>Eukaryota</taxon>
        <taxon>Fungi</taxon>
        <taxon>Fungi incertae sedis</taxon>
        <taxon>Zoopagomycota</taxon>
        <taxon>Kickxellomycotina</taxon>
        <taxon>Dimargaritomycetes</taxon>
        <taxon>Dimargaritales</taxon>
        <taxon>Dimargaritaceae</taxon>
        <taxon>Dispira</taxon>
    </lineage>
</organism>
<dbReference type="AlphaFoldDB" id="A0A9W8AK46"/>
<dbReference type="PANTHER" id="PTHR42107">
    <property type="entry name" value="YALI0D24453P"/>
    <property type="match status" value="1"/>
</dbReference>
<name>A0A9W8AK46_9FUNG</name>
<dbReference type="Proteomes" id="UP001150925">
    <property type="component" value="Unassembled WGS sequence"/>
</dbReference>
<accession>A0A9W8AK46</accession>
<dbReference type="EMBL" id="JANBPY010002193">
    <property type="protein sequence ID" value="KAJ1956095.1"/>
    <property type="molecule type" value="Genomic_DNA"/>
</dbReference>
<dbReference type="PANTHER" id="PTHR42107:SF1">
    <property type="entry name" value="WHIM1 DOMAIN-CONTAINING PROTEIN"/>
    <property type="match status" value="1"/>
</dbReference>
<comment type="caution">
    <text evidence="1">The sequence shown here is derived from an EMBL/GenBank/DDBJ whole genome shotgun (WGS) entry which is preliminary data.</text>
</comment>
<gene>
    <name evidence="1" type="ORF">IWQ62_005386</name>
</gene>
<keyword evidence="2" id="KW-1185">Reference proteome</keyword>
<evidence type="ECO:0008006" key="3">
    <source>
        <dbReference type="Google" id="ProtNLM"/>
    </source>
</evidence>
<dbReference type="OrthoDB" id="349045at2759"/>
<evidence type="ECO:0000313" key="1">
    <source>
        <dbReference type="EMBL" id="KAJ1956095.1"/>
    </source>
</evidence>
<proteinExistence type="predicted"/>
<sequence length="278" mass="32471">MTQAPVQNMWQFAVVHGFFVRFPFVLGSRTFDPNEFQVALNSTTTEDDLLYVIVRGLLKQLLVKTAVTHDTWHTTLHKYLISHQSTTPWLPADMVDWVSQGSSDFSAYPSSHKLLLVWFLCEMVLVNGRDIHQFIDTEMKKPLNKQSTSPRFVVEPFYADSKHYYYYFDDQSPWVYRQTDPFEDPVIWEVVTTSLEELNDLISKLALSKNRNQRLLHRELSAKIRPGAEAKLAKKQQLEKAKVRTALLHRDAEILETRTRGRKPNVSYNFDDTWMDDI</sequence>
<protein>
    <recommendedName>
        <fullName evidence="3">WHIM1 domain-containing protein</fullName>
    </recommendedName>
</protein>
<reference evidence="1" key="1">
    <citation type="submission" date="2022-07" db="EMBL/GenBank/DDBJ databases">
        <title>Phylogenomic reconstructions and comparative analyses of Kickxellomycotina fungi.</title>
        <authorList>
            <person name="Reynolds N.K."/>
            <person name="Stajich J.E."/>
            <person name="Barry K."/>
            <person name="Grigoriev I.V."/>
            <person name="Crous P."/>
            <person name="Smith M.E."/>
        </authorList>
    </citation>
    <scope>NUCLEOTIDE SEQUENCE</scope>
    <source>
        <strain evidence="1">RSA 1196</strain>
    </source>
</reference>
<evidence type="ECO:0000313" key="2">
    <source>
        <dbReference type="Proteomes" id="UP001150925"/>
    </source>
</evidence>